<evidence type="ECO:0000256" key="4">
    <source>
        <dbReference type="ARBA" id="ARBA00022691"/>
    </source>
</evidence>
<dbReference type="GO" id="GO:0032259">
    <property type="term" value="P:methylation"/>
    <property type="evidence" value="ECO:0007669"/>
    <property type="project" value="UniProtKB-KW"/>
</dbReference>
<evidence type="ECO:0000259" key="8">
    <source>
        <dbReference type="PROSITE" id="PS50280"/>
    </source>
</evidence>
<dbReference type="SMART" id="SM00248">
    <property type="entry name" value="ANK"/>
    <property type="match status" value="6"/>
</dbReference>
<dbReference type="GO" id="GO:0006325">
    <property type="term" value="P:chromatin organization"/>
    <property type="evidence" value="ECO:0007669"/>
    <property type="project" value="UniProtKB-KW"/>
</dbReference>
<dbReference type="Gene3D" id="1.25.40.20">
    <property type="entry name" value="Ankyrin repeat-containing domain"/>
    <property type="match status" value="1"/>
</dbReference>
<dbReference type="InterPro" id="IPR043550">
    <property type="entry name" value="EHMT1/EHMT2"/>
</dbReference>
<dbReference type="FunFam" id="2.170.270.10:FF:000005">
    <property type="entry name" value="Euchromatic histone-lysine N-methyltransferase 2"/>
    <property type="match status" value="1"/>
</dbReference>
<dbReference type="GO" id="GO:0005694">
    <property type="term" value="C:chromosome"/>
    <property type="evidence" value="ECO:0007669"/>
    <property type="project" value="UniProtKB-SubCell"/>
</dbReference>
<feature type="compositionally biased region" description="Basic and acidic residues" evidence="7">
    <location>
        <begin position="17"/>
        <end position="44"/>
    </location>
</feature>
<feature type="compositionally biased region" description="Polar residues" evidence="7">
    <location>
        <begin position="611"/>
        <end position="620"/>
    </location>
</feature>
<feature type="compositionally biased region" description="Acidic residues" evidence="7">
    <location>
        <begin position="327"/>
        <end position="349"/>
    </location>
</feature>
<dbReference type="PROSITE" id="PS50088">
    <property type="entry name" value="ANK_REPEAT"/>
    <property type="match status" value="6"/>
</dbReference>
<evidence type="ECO:0000313" key="10">
    <source>
        <dbReference type="EMBL" id="KAL0965373.1"/>
    </source>
</evidence>
<keyword evidence="2" id="KW-0158">Chromosome</keyword>
<dbReference type="PROSITE" id="PS50280">
    <property type="entry name" value="SET"/>
    <property type="match status" value="1"/>
</dbReference>
<keyword evidence="3" id="KW-0808">Transferase</keyword>
<dbReference type="SMART" id="SM00317">
    <property type="entry name" value="SET"/>
    <property type="match status" value="1"/>
</dbReference>
<dbReference type="AlphaFoldDB" id="A0ABD0W7G4"/>
<keyword evidence="3" id="KW-0489">Methyltransferase</keyword>
<dbReference type="InterPro" id="IPR002110">
    <property type="entry name" value="Ankyrin_rpt"/>
</dbReference>
<dbReference type="InterPro" id="IPR036770">
    <property type="entry name" value="Ankyrin_rpt-contain_sf"/>
</dbReference>
<keyword evidence="6" id="KW-0040">ANK repeat</keyword>
<evidence type="ECO:0000256" key="3">
    <source>
        <dbReference type="ARBA" id="ARBA00022603"/>
    </source>
</evidence>
<feature type="repeat" description="ANK" evidence="6">
    <location>
        <begin position="916"/>
        <end position="948"/>
    </location>
</feature>
<feature type="region of interest" description="Disordered" evidence="7">
    <location>
        <begin position="611"/>
        <end position="639"/>
    </location>
</feature>
<keyword evidence="4" id="KW-0949">S-adenosyl-L-methionine</keyword>
<feature type="repeat" description="ANK" evidence="6">
    <location>
        <begin position="750"/>
        <end position="782"/>
    </location>
</feature>
<dbReference type="Proteomes" id="UP001557470">
    <property type="component" value="Unassembled WGS sequence"/>
</dbReference>
<organism evidence="10 11">
    <name type="scientific">Umbra pygmaea</name>
    <name type="common">Eastern mudminnow</name>
    <dbReference type="NCBI Taxonomy" id="75934"/>
    <lineage>
        <taxon>Eukaryota</taxon>
        <taxon>Metazoa</taxon>
        <taxon>Chordata</taxon>
        <taxon>Craniata</taxon>
        <taxon>Vertebrata</taxon>
        <taxon>Euteleostomi</taxon>
        <taxon>Actinopterygii</taxon>
        <taxon>Neopterygii</taxon>
        <taxon>Teleostei</taxon>
        <taxon>Protacanthopterygii</taxon>
        <taxon>Esociformes</taxon>
        <taxon>Umbridae</taxon>
        <taxon>Umbra</taxon>
    </lineage>
</organism>
<dbReference type="Gene3D" id="2.170.270.10">
    <property type="entry name" value="SET domain"/>
    <property type="match status" value="1"/>
</dbReference>
<feature type="region of interest" description="Disordered" evidence="7">
    <location>
        <begin position="223"/>
        <end position="248"/>
    </location>
</feature>
<dbReference type="InterPro" id="IPR046341">
    <property type="entry name" value="SET_dom_sf"/>
</dbReference>
<sequence>MASVQAEPTGLTKGKGGKGESMEEGLKSPDDRKEEDPTRDDKVVARLVSSPGAGVAVNGTYDSTEEGNGHRSPALLVSQGDESQAVTQNGMLETDPPHGSTSGSNGFILNKLEGDSSKEIGLVAAPHRTNWGPSGTTIVGHAAKMFPSSANQAHCLDPLRTEAQCAGSPSGRASSDTDIKNGTSPCHSSSPSPRSIAVHRARKTMSWPAPNHTPKLLIRDVKEPNGSEEESPNGPEELVIPQQKTSQNQLLQSLNDVPAATMAKSQTAVSASRKKKRKMGTYSLVPKKKNKGLKQRTMLEMFGQQSTQSAQPEEGALVNGESTENKSEEEEWEDGEDWDEEEEQGEEEAVSTGQEKSQTSATALQGDLGEEVESEESAEEGSESDMSSESSMKKRLKKKAKGDDAWLRPSRKRKRKLKPKTEGLVGAGMEVQPQEGICKEYTEVPLDSPNLKQQEELLSSQTTGDSESVVGVEADTVQELPLCSCRIETPKSREILTLADRKCMATESVDRQLIRCQSAVLKHEMMRPSNTVQLLVLCEDHRAGMVKHQCCPGCGFFCRAGTFMECQPDVNISHRFHRACASVLKGQMFCPHCGEEASKAKEVTIAKADTTSTVPNTSAAHSPATPVAAEGRADTTTGGLTHHSMDGDLSGRADSSLSIPPGQTLDTTFLGGSRLGALPPSVGIGLSIGLGATPKETLEGILVALDTEKPKKLRFHPKQLFLSAKQGELQKVLLMLVDGIDPNFKMESQSRRTPLHVAAESGHQEICHLLVQSGANLDICDEDQRTPLMEACENNHLDTVRYLLSAGAIASHKDVEGFTCLHLAAKIGHYNIVEHLLTTGHIDINCQDDGGWTAMIWATEYKHLNQVKLLLSKGADINIRDKEENICLHWAAFSGSVEIAELLLEAKCDLHAVNVHGDSPLHIAARENRLECVTLFLSRGAHVNLKNREGEMPPDCCSQSSRVWLTLQNHRRAREARGTPGEKLLNRDIARGYEGVPVTCVNSVDDEPCPDNYKYVPANCVTSPMNIDKNITHLQYCVCKDDCSSSSCMCGQLSLRCWYDKDGRLLPEFCWEEPPLIFECNHACSCWRYCKNRVVQNGLRVRLQLFRTSRMGWGVRTLQEIPKGTFVCEYVGEIISDAEADVRENDSYLFNLDSKVGDVYCIDSRFYGNISRFINHMCEPNLFPCRVFTTHQDLRFPHVAFFACDSIKAGVELGFDYGDHFWDIKGKHFSCECGSPKCKHSAAAITMRQADSSPPDQLPSVLPDTSSSTLPS</sequence>
<evidence type="ECO:0000256" key="7">
    <source>
        <dbReference type="SAM" id="MobiDB-lite"/>
    </source>
</evidence>
<comment type="subcellular location">
    <subcellularLocation>
        <location evidence="1">Chromosome</location>
    </subcellularLocation>
</comment>
<feature type="compositionally biased region" description="Polar residues" evidence="7">
    <location>
        <begin position="1263"/>
        <end position="1272"/>
    </location>
</feature>
<evidence type="ECO:0000256" key="5">
    <source>
        <dbReference type="ARBA" id="ARBA00022853"/>
    </source>
</evidence>
<gene>
    <name evidence="10" type="ORF">UPYG_G00280470</name>
</gene>
<evidence type="ECO:0000256" key="6">
    <source>
        <dbReference type="PROSITE-ProRule" id="PRU00023"/>
    </source>
</evidence>
<dbReference type="PANTHER" id="PTHR46307:SF2">
    <property type="entry name" value="HISTONE-LYSINE N-METHYLTRANSFERASE EHMT1"/>
    <property type="match status" value="1"/>
</dbReference>
<feature type="compositionally biased region" description="Basic residues" evidence="7">
    <location>
        <begin position="409"/>
        <end position="418"/>
    </location>
</feature>
<evidence type="ECO:0008006" key="12">
    <source>
        <dbReference type="Google" id="ProtNLM"/>
    </source>
</evidence>
<dbReference type="SMART" id="SM00468">
    <property type="entry name" value="PreSET"/>
    <property type="match status" value="1"/>
</dbReference>
<keyword evidence="11" id="KW-1185">Reference proteome</keyword>
<feature type="domain" description="SET" evidence="8">
    <location>
        <begin position="1101"/>
        <end position="1218"/>
    </location>
</feature>
<feature type="compositionally biased region" description="Polar residues" evidence="7">
    <location>
        <begin position="171"/>
        <end position="183"/>
    </location>
</feature>
<dbReference type="GO" id="GO:0008168">
    <property type="term" value="F:methyltransferase activity"/>
    <property type="evidence" value="ECO:0007669"/>
    <property type="project" value="UniProtKB-KW"/>
</dbReference>
<feature type="compositionally biased region" description="Low complexity" evidence="7">
    <location>
        <begin position="184"/>
        <end position="195"/>
    </location>
</feature>
<feature type="domain" description="Pre-SET" evidence="9">
    <location>
        <begin position="1035"/>
        <end position="1098"/>
    </location>
</feature>
<feature type="repeat" description="ANK" evidence="6">
    <location>
        <begin position="850"/>
        <end position="882"/>
    </location>
</feature>
<protein>
    <recommendedName>
        <fullName evidence="12">Histone-lysine N-methyltransferase EHMT1-like</fullName>
    </recommendedName>
</protein>
<dbReference type="Pfam" id="PF21533">
    <property type="entry name" value="EHMT1-2_CRR"/>
    <property type="match status" value="1"/>
</dbReference>
<dbReference type="SUPFAM" id="SSF82199">
    <property type="entry name" value="SET domain"/>
    <property type="match status" value="1"/>
</dbReference>
<evidence type="ECO:0000259" key="9">
    <source>
        <dbReference type="PROSITE" id="PS50867"/>
    </source>
</evidence>
<proteinExistence type="predicted"/>
<evidence type="ECO:0000313" key="11">
    <source>
        <dbReference type="Proteomes" id="UP001557470"/>
    </source>
</evidence>
<dbReference type="PROSITE" id="PS50867">
    <property type="entry name" value="PRE_SET"/>
    <property type="match status" value="1"/>
</dbReference>
<dbReference type="InterPro" id="IPR047762">
    <property type="entry name" value="EHMT_CRR"/>
</dbReference>
<feature type="region of interest" description="Disordered" evidence="7">
    <location>
        <begin position="262"/>
        <end position="423"/>
    </location>
</feature>
<evidence type="ECO:0000256" key="2">
    <source>
        <dbReference type="ARBA" id="ARBA00022454"/>
    </source>
</evidence>
<comment type="caution">
    <text evidence="10">The sequence shown here is derived from an EMBL/GenBank/DDBJ whole genome shotgun (WGS) entry which is preliminary data.</text>
</comment>
<reference evidence="10 11" key="1">
    <citation type="submission" date="2024-06" db="EMBL/GenBank/DDBJ databases">
        <authorList>
            <person name="Pan Q."/>
            <person name="Wen M."/>
            <person name="Jouanno E."/>
            <person name="Zahm M."/>
            <person name="Klopp C."/>
            <person name="Cabau C."/>
            <person name="Louis A."/>
            <person name="Berthelot C."/>
            <person name="Parey E."/>
            <person name="Roest Crollius H."/>
            <person name="Montfort J."/>
            <person name="Robinson-Rechavi M."/>
            <person name="Bouchez O."/>
            <person name="Lampietro C."/>
            <person name="Lopez Roques C."/>
            <person name="Donnadieu C."/>
            <person name="Postlethwait J."/>
            <person name="Bobe J."/>
            <person name="Verreycken H."/>
            <person name="Guiguen Y."/>
        </authorList>
    </citation>
    <scope>NUCLEOTIDE SEQUENCE [LARGE SCALE GENOMIC DNA]</scope>
    <source>
        <strain evidence="10">Up_M1</strain>
        <tissue evidence="10">Testis</tissue>
    </source>
</reference>
<dbReference type="PROSITE" id="PS50297">
    <property type="entry name" value="ANK_REP_REGION"/>
    <property type="match status" value="5"/>
</dbReference>
<feature type="compositionally biased region" description="Polar residues" evidence="7">
    <location>
        <begin position="80"/>
        <end position="91"/>
    </location>
</feature>
<dbReference type="CDD" id="cd20905">
    <property type="entry name" value="EHMT_ZBD"/>
    <property type="match status" value="1"/>
</dbReference>
<dbReference type="SUPFAM" id="SSF48403">
    <property type="entry name" value="Ankyrin repeat"/>
    <property type="match status" value="1"/>
</dbReference>
<dbReference type="Pfam" id="PF12796">
    <property type="entry name" value="Ank_2"/>
    <property type="match status" value="2"/>
</dbReference>
<feature type="repeat" description="ANK" evidence="6">
    <location>
        <begin position="783"/>
        <end position="815"/>
    </location>
</feature>
<evidence type="ECO:0000256" key="1">
    <source>
        <dbReference type="ARBA" id="ARBA00004286"/>
    </source>
</evidence>
<feature type="region of interest" description="Disordered" evidence="7">
    <location>
        <begin position="1"/>
        <end position="111"/>
    </location>
</feature>
<dbReference type="PRINTS" id="PR01415">
    <property type="entry name" value="ANKYRIN"/>
</dbReference>
<dbReference type="EMBL" id="JAGEUA010000009">
    <property type="protein sequence ID" value="KAL0965373.1"/>
    <property type="molecule type" value="Genomic_DNA"/>
</dbReference>
<feature type="repeat" description="ANK" evidence="6">
    <location>
        <begin position="816"/>
        <end position="840"/>
    </location>
</feature>
<feature type="repeat" description="ANK" evidence="6">
    <location>
        <begin position="883"/>
        <end position="915"/>
    </location>
</feature>
<feature type="region of interest" description="Disordered" evidence="7">
    <location>
        <begin position="1248"/>
        <end position="1272"/>
    </location>
</feature>
<name>A0ABD0W7G4_UMBPY</name>
<dbReference type="InterPro" id="IPR007728">
    <property type="entry name" value="Pre-SET_dom"/>
</dbReference>
<dbReference type="PANTHER" id="PTHR46307">
    <property type="entry name" value="G9A, ISOFORM B"/>
    <property type="match status" value="1"/>
</dbReference>
<dbReference type="InterPro" id="IPR001214">
    <property type="entry name" value="SET_dom"/>
</dbReference>
<dbReference type="Pfam" id="PF00023">
    <property type="entry name" value="Ank"/>
    <property type="match status" value="2"/>
</dbReference>
<feature type="compositionally biased region" description="Acidic residues" evidence="7">
    <location>
        <begin position="368"/>
        <end position="383"/>
    </location>
</feature>
<accession>A0ABD0W7G4</accession>
<feature type="region of interest" description="Disordered" evidence="7">
    <location>
        <begin position="163"/>
        <end position="198"/>
    </location>
</feature>
<dbReference type="Pfam" id="PF00856">
    <property type="entry name" value="SET"/>
    <property type="match status" value="1"/>
</dbReference>
<feature type="compositionally biased region" description="Polar residues" evidence="7">
    <location>
        <begin position="351"/>
        <end position="363"/>
    </location>
</feature>
<keyword evidence="5" id="KW-0156">Chromatin regulator</keyword>
<dbReference type="Pfam" id="PF05033">
    <property type="entry name" value="Pre-SET"/>
    <property type="match status" value="1"/>
</dbReference>